<gene>
    <name evidence="1" type="primary">25</name>
    <name evidence="1" type="ORF">SEA_REYNAULD_25</name>
</gene>
<keyword evidence="2" id="KW-1185">Reference proteome</keyword>
<protein>
    <submittedName>
        <fullName evidence="1">Uncharacterized protein</fullName>
    </submittedName>
</protein>
<dbReference type="EMBL" id="OR159659">
    <property type="protein sequence ID" value="WKW85477.1"/>
    <property type="molecule type" value="Genomic_DNA"/>
</dbReference>
<evidence type="ECO:0000313" key="2">
    <source>
        <dbReference type="Proteomes" id="UP001654496"/>
    </source>
</evidence>
<proteinExistence type="predicted"/>
<name>A0ACD4UH66_9CAUD</name>
<dbReference type="Proteomes" id="UP001654496">
    <property type="component" value="Segment"/>
</dbReference>
<organism evidence="1 2">
    <name type="scientific">Rhodococcus phage Reynauld</name>
    <dbReference type="NCBI Taxonomy" id="3062845"/>
    <lineage>
        <taxon>Viruses</taxon>
        <taxon>Duplodnaviria</taxon>
        <taxon>Heunggongvirae</taxon>
        <taxon>Uroviricota</taxon>
        <taxon>Caudoviricetes</taxon>
        <taxon>Caudoviricetes incertae sedis</taxon>
        <taxon>Reynauldvirus</taxon>
        <taxon>Reynauldvirus reynauld</taxon>
    </lineage>
</organism>
<sequence>MSILDDVVAFPNNVVALMVPTLQSIDPSVRVHTRPFRQLDSGVSISVYPLIRNPDDESMEMSGDGIAEPTINRYTISVEGLVVDKDGTRGNRRSSVLNTLLRHKLYRDQGLLQSLPELYVDLAGSREKFKRRGLSAQRYMNNEDKTSFVFLSTIEFWFETETITN</sequence>
<reference evidence="1" key="1">
    <citation type="submission" date="2023-06" db="EMBL/GenBank/DDBJ databases">
        <authorList>
            <person name="DeJong R.J."/>
            <person name="Yoon E."/>
            <person name="Radersma M."/>
            <person name="Veenstra M."/>
            <person name="Churu J."/>
            <person name="Moleakunnel K."/>
            <person name="Weaver G."/>
            <person name="Hill E."/>
            <person name="Janvier A."/>
            <person name="Harlow L."/>
            <person name="Kramer C."/>
            <person name="Seinen K."/>
            <person name="Chen A."/>
            <person name="Minasian M."/>
            <person name="Doorn S."/>
            <person name="Dole C."/>
            <person name="Ramsey F."/>
            <person name="Nieze J."/>
            <person name="Baker A."/>
            <person name="Swierenga S."/>
            <person name="White A."/>
            <person name="Howland A."/>
            <person name="Ko C."/>
            <person name="Russell D.A."/>
            <person name="Jacobs-Sera D."/>
            <person name="Hatfull G.F."/>
        </authorList>
    </citation>
    <scope>NUCLEOTIDE SEQUENCE</scope>
</reference>
<evidence type="ECO:0000313" key="1">
    <source>
        <dbReference type="EMBL" id="WKW85477.1"/>
    </source>
</evidence>
<accession>A0ACD4UH66</accession>